<dbReference type="EMBL" id="ML769530">
    <property type="protein sequence ID" value="KAE9395476.1"/>
    <property type="molecule type" value="Genomic_DNA"/>
</dbReference>
<protein>
    <submittedName>
        <fullName evidence="1">Uncharacterized protein</fullName>
    </submittedName>
</protein>
<keyword evidence="2" id="KW-1185">Reference proteome</keyword>
<accession>A0A6A4HCD1</accession>
<dbReference type="Proteomes" id="UP000799118">
    <property type="component" value="Unassembled WGS sequence"/>
</dbReference>
<name>A0A6A4HCD1_9AGAR</name>
<gene>
    <name evidence="1" type="ORF">BT96DRAFT_144437</name>
</gene>
<dbReference type="AlphaFoldDB" id="A0A6A4HCD1"/>
<evidence type="ECO:0000313" key="2">
    <source>
        <dbReference type="Proteomes" id="UP000799118"/>
    </source>
</evidence>
<organism evidence="1 2">
    <name type="scientific">Gymnopus androsaceus JB14</name>
    <dbReference type="NCBI Taxonomy" id="1447944"/>
    <lineage>
        <taxon>Eukaryota</taxon>
        <taxon>Fungi</taxon>
        <taxon>Dikarya</taxon>
        <taxon>Basidiomycota</taxon>
        <taxon>Agaricomycotina</taxon>
        <taxon>Agaricomycetes</taxon>
        <taxon>Agaricomycetidae</taxon>
        <taxon>Agaricales</taxon>
        <taxon>Marasmiineae</taxon>
        <taxon>Omphalotaceae</taxon>
        <taxon>Gymnopus</taxon>
    </lineage>
</organism>
<proteinExistence type="predicted"/>
<sequence length="71" mass="7858">MPETGVVAALFREIIFKADEVGANKTPPEDLAEHGYQVCMVKVQVWALPNPFPSQVSSSLPVHRRILQNAE</sequence>
<reference evidence="1" key="1">
    <citation type="journal article" date="2019" name="Environ. Microbiol.">
        <title>Fungal ecological strategies reflected in gene transcription - a case study of two litter decomposers.</title>
        <authorList>
            <person name="Barbi F."/>
            <person name="Kohler A."/>
            <person name="Barry K."/>
            <person name="Baskaran P."/>
            <person name="Daum C."/>
            <person name="Fauchery L."/>
            <person name="Ihrmark K."/>
            <person name="Kuo A."/>
            <person name="LaButti K."/>
            <person name="Lipzen A."/>
            <person name="Morin E."/>
            <person name="Grigoriev I.V."/>
            <person name="Henrissat B."/>
            <person name="Lindahl B."/>
            <person name="Martin F."/>
        </authorList>
    </citation>
    <scope>NUCLEOTIDE SEQUENCE</scope>
    <source>
        <strain evidence="1">JB14</strain>
    </source>
</reference>
<evidence type="ECO:0000313" key="1">
    <source>
        <dbReference type="EMBL" id="KAE9395476.1"/>
    </source>
</evidence>